<dbReference type="InterPro" id="IPR013320">
    <property type="entry name" value="ConA-like_dom_sf"/>
</dbReference>
<dbReference type="EMBL" id="RIBY02000913">
    <property type="protein sequence ID" value="KAH9835506.1"/>
    <property type="molecule type" value="Genomic_DNA"/>
</dbReference>
<keyword evidence="2 4" id="KW-0378">Hydrolase</keyword>
<dbReference type="GO" id="GO:0000272">
    <property type="term" value="P:polysaccharide catabolic process"/>
    <property type="evidence" value="ECO:0007669"/>
    <property type="project" value="UniProtKB-KW"/>
</dbReference>
<dbReference type="Gene3D" id="2.60.120.180">
    <property type="match status" value="1"/>
</dbReference>
<dbReference type="PANTHER" id="PTHR34002:SF9">
    <property type="entry name" value="XYLOGLUCAN-SPECIFIC ENDO-BETA-1,4-GLUCANASE A"/>
    <property type="match status" value="1"/>
</dbReference>
<keyword evidence="2" id="KW-0119">Carbohydrate metabolism</keyword>
<evidence type="ECO:0000256" key="1">
    <source>
        <dbReference type="ARBA" id="ARBA00005519"/>
    </source>
</evidence>
<dbReference type="PANTHER" id="PTHR34002">
    <property type="entry name" value="BLR1656 PROTEIN"/>
    <property type="match status" value="1"/>
</dbReference>
<feature type="chain" id="PRO_5040960465" evidence="3">
    <location>
        <begin position="18"/>
        <end position="266"/>
    </location>
</feature>
<keyword evidence="5" id="KW-1185">Reference proteome</keyword>
<protein>
    <submittedName>
        <fullName evidence="4">Glycosyl hydrolase family 12</fullName>
    </submittedName>
</protein>
<dbReference type="GO" id="GO:0008810">
    <property type="term" value="F:cellulase activity"/>
    <property type="evidence" value="ECO:0007669"/>
    <property type="project" value="InterPro"/>
</dbReference>
<dbReference type="AlphaFoldDB" id="A0A9W7SWP0"/>
<dbReference type="OrthoDB" id="95118at2759"/>
<name>A0A9W7SWP0_9PEZI</name>
<reference evidence="4 5" key="2">
    <citation type="journal article" date="2021" name="Curr. Genet.">
        <title>Genetic response to nitrogen starvation in the aggressive Eucalyptus foliar pathogen Teratosphaeria destructans.</title>
        <authorList>
            <person name="Havenga M."/>
            <person name="Wingfield B.D."/>
            <person name="Wingfield M.J."/>
            <person name="Dreyer L.L."/>
            <person name="Roets F."/>
            <person name="Aylward J."/>
        </authorList>
    </citation>
    <scope>NUCLEOTIDE SEQUENCE [LARGE SCALE GENOMIC DNA]</scope>
    <source>
        <strain evidence="4">CMW44962</strain>
    </source>
</reference>
<evidence type="ECO:0000313" key="5">
    <source>
        <dbReference type="Proteomes" id="UP001138500"/>
    </source>
</evidence>
<organism evidence="4 5">
    <name type="scientific">Teratosphaeria destructans</name>
    <dbReference type="NCBI Taxonomy" id="418781"/>
    <lineage>
        <taxon>Eukaryota</taxon>
        <taxon>Fungi</taxon>
        <taxon>Dikarya</taxon>
        <taxon>Ascomycota</taxon>
        <taxon>Pezizomycotina</taxon>
        <taxon>Dothideomycetes</taxon>
        <taxon>Dothideomycetidae</taxon>
        <taxon>Mycosphaerellales</taxon>
        <taxon>Teratosphaeriaceae</taxon>
        <taxon>Teratosphaeria</taxon>
    </lineage>
</organism>
<dbReference type="Proteomes" id="UP001138500">
    <property type="component" value="Unassembled WGS sequence"/>
</dbReference>
<keyword evidence="2" id="KW-0624">Polysaccharide degradation</keyword>
<evidence type="ECO:0000256" key="2">
    <source>
        <dbReference type="RuleBase" id="RU361163"/>
    </source>
</evidence>
<keyword evidence="2" id="KW-0326">Glycosidase</keyword>
<sequence>MHATTFLLATLATAASAGNLRRQDRPAPPLTPGSTEVCGQYETSEFNGYRISTNGWGWANGQGTQCSGYTGAQSITNVRWYSRWSWSGGPGQLKSYAAVDPIEYKKQYLSQYESLETTWDWTYAGDDLAANVGYHLTFQADANTTGPETFQVQVWLAQYGDISPLSSNGYPYTPIATPKIGDCTWDLAFGYNGRTKVYTFLPSDPSVRYESFQTDLLKFTTYLHENYADAGFDPSKLFVKVLFGGSEVFTGKNALFSVSRYSLTVK</sequence>
<comment type="caution">
    <text evidence="4">The sequence shown here is derived from an EMBL/GenBank/DDBJ whole genome shotgun (WGS) entry which is preliminary data.</text>
</comment>
<gene>
    <name evidence="4" type="ORF">Tdes44962_MAKER08533</name>
</gene>
<evidence type="ECO:0000313" key="4">
    <source>
        <dbReference type="EMBL" id="KAH9835506.1"/>
    </source>
</evidence>
<dbReference type="InterPro" id="IPR013319">
    <property type="entry name" value="GH11/12"/>
</dbReference>
<keyword evidence="3" id="KW-0732">Signal</keyword>
<reference evidence="4 5" key="1">
    <citation type="journal article" date="2018" name="IMA Fungus">
        <title>IMA Genome-F 10: Nine draft genome sequences of Claviceps purpurea s.lat., including C. arundinis, C. humidiphila, and C. cf. spartinae, pseudomolecules for the pitch canker pathogen Fusarium circinatum, draft genome of Davidsoniella eucalypti, Grosmannia galeiformis, Quambalaria eucalypti, and Teratosphaeria destructans.</title>
        <authorList>
            <person name="Wingfield B.D."/>
            <person name="Liu M."/>
            <person name="Nguyen H.D."/>
            <person name="Lane F.A."/>
            <person name="Morgan S.W."/>
            <person name="De Vos L."/>
            <person name="Wilken P.M."/>
            <person name="Duong T.A."/>
            <person name="Aylward J."/>
            <person name="Coetzee M.P."/>
            <person name="Dadej K."/>
            <person name="De Beer Z.W."/>
            <person name="Findlay W."/>
            <person name="Havenga M."/>
            <person name="Kolarik M."/>
            <person name="Menzies J.G."/>
            <person name="Naidoo K."/>
            <person name="Pochopski O."/>
            <person name="Shoukouhi P."/>
            <person name="Santana Q.C."/>
            <person name="Seifert K.A."/>
            <person name="Soal N."/>
            <person name="Steenkamp E.T."/>
            <person name="Tatham C.T."/>
            <person name="van der Nest M.A."/>
            <person name="Wingfield M.J."/>
        </authorList>
    </citation>
    <scope>NUCLEOTIDE SEQUENCE [LARGE SCALE GENOMIC DNA]</scope>
    <source>
        <strain evidence="4">CMW44962</strain>
    </source>
</reference>
<evidence type="ECO:0000256" key="3">
    <source>
        <dbReference type="SAM" id="SignalP"/>
    </source>
</evidence>
<proteinExistence type="inferred from homology"/>
<dbReference type="Pfam" id="PF01670">
    <property type="entry name" value="Glyco_hydro_12"/>
    <property type="match status" value="1"/>
</dbReference>
<accession>A0A9W7SWP0</accession>
<comment type="similarity">
    <text evidence="1 2">Belongs to the glycosyl hydrolase 12 (cellulase H) family.</text>
</comment>
<dbReference type="InterPro" id="IPR002594">
    <property type="entry name" value="GH12"/>
</dbReference>
<dbReference type="SUPFAM" id="SSF49899">
    <property type="entry name" value="Concanavalin A-like lectins/glucanases"/>
    <property type="match status" value="1"/>
</dbReference>
<feature type="signal peptide" evidence="3">
    <location>
        <begin position="1"/>
        <end position="17"/>
    </location>
</feature>